<dbReference type="PANTHER" id="PTHR30474">
    <property type="entry name" value="CELL CYCLE PROTEIN"/>
    <property type="match status" value="1"/>
</dbReference>
<sequence length="437" mass="47606">MPSSPSRSASQPPYFVRLWQGWSVWWRPWQNIDWLLMGAVVSLLLIGVVSIYSIDFNKGEMNWLDHLLTAGVALITTLGIARWRYDTLQAWHWYTYGATNLALVAVSLFGVTALGAQRWIQIGGFNVQPSEFAKVGVIVTIAALLNRRPANNLLGIARVVGALILPMGLILAQPNLGTALVFVAITVGMLYWANAHGGWIVLMISPLVSAIILGLALPYNLSLWLWLAWVVGMAILAWWCLPLGLTGAVGAGVLNLASGGLGQVLWNLLHDYQKDRITLFLNPDKDPLGGGYHLIQSRIAVGAGGLFGRGLNHGTQTQLGFIPEQHTDFIFSAIGEEFGLIGTFLVLVLFWFICLRIIQIANSAADDFGSLIAIGMFAMIIFQVVINIGMTIGLSPVTGIPLPWLSYGRSSLMANAIALGLVQSVANFRPRQTNRRP</sequence>
<keyword evidence="8" id="KW-1185">Reference proteome</keyword>
<keyword evidence="3 6" id="KW-0133">Cell shape</keyword>
<evidence type="ECO:0000256" key="4">
    <source>
        <dbReference type="ARBA" id="ARBA00022989"/>
    </source>
</evidence>
<evidence type="ECO:0000256" key="6">
    <source>
        <dbReference type="HAMAP-Rule" id="MF_02079"/>
    </source>
</evidence>
<feature type="transmembrane region" description="Helical" evidence="6">
    <location>
        <begin position="66"/>
        <end position="85"/>
    </location>
</feature>
<comment type="caution">
    <text evidence="7">The sequence shown here is derived from an EMBL/GenBank/DDBJ whole genome shotgun (WGS) entry which is preliminary data.</text>
</comment>
<comment type="similarity">
    <text evidence="6">Belongs to the SEDS family. MrdB/RodA subfamily.</text>
</comment>
<dbReference type="RefSeq" id="WP_322878375.1">
    <property type="nucleotide sequence ID" value="NZ_JAVMIP010000009.1"/>
</dbReference>
<keyword evidence="5 6" id="KW-0472">Membrane</keyword>
<feature type="transmembrane region" description="Helical" evidence="6">
    <location>
        <begin position="153"/>
        <end position="170"/>
    </location>
</feature>
<gene>
    <name evidence="6 7" type="primary">rodA</name>
    <name evidence="7" type="ORF">RIF25_09925</name>
</gene>
<evidence type="ECO:0000313" key="7">
    <source>
        <dbReference type="EMBL" id="MDS3861123.1"/>
    </source>
</evidence>
<dbReference type="EMBL" id="JAVMIP010000009">
    <property type="protein sequence ID" value="MDS3861123.1"/>
    <property type="molecule type" value="Genomic_DNA"/>
</dbReference>
<feature type="transmembrane region" description="Helical" evidence="6">
    <location>
        <begin position="176"/>
        <end position="192"/>
    </location>
</feature>
<evidence type="ECO:0000313" key="8">
    <source>
        <dbReference type="Proteomes" id="UP001268256"/>
    </source>
</evidence>
<dbReference type="NCBIfam" id="NF037961">
    <property type="entry name" value="RodA_shape"/>
    <property type="match status" value="1"/>
</dbReference>
<feature type="transmembrane region" description="Helical" evidence="6">
    <location>
        <begin position="338"/>
        <end position="358"/>
    </location>
</feature>
<keyword evidence="4 6" id="KW-1133">Transmembrane helix</keyword>
<dbReference type="GO" id="GO:0032153">
    <property type="term" value="C:cell division site"/>
    <property type="evidence" value="ECO:0007669"/>
    <property type="project" value="TreeGrafter"/>
</dbReference>
<reference evidence="8" key="1">
    <citation type="submission" date="2023-07" db="EMBL/GenBank/DDBJ databases">
        <authorList>
            <person name="Luz R."/>
            <person name="Cordeiro R."/>
            <person name="Fonseca A."/>
            <person name="Goncalves V."/>
        </authorList>
    </citation>
    <scope>NUCLEOTIDE SEQUENCE [LARGE SCALE GENOMIC DNA]</scope>
    <source>
        <strain evidence="8">BACA0444</strain>
    </source>
</reference>
<dbReference type="HAMAP" id="MF_02079">
    <property type="entry name" value="PGT_RodA"/>
    <property type="match status" value="1"/>
</dbReference>
<dbReference type="GO" id="GO:0071555">
    <property type="term" value="P:cell wall organization"/>
    <property type="evidence" value="ECO:0007669"/>
    <property type="project" value="UniProtKB-KW"/>
</dbReference>
<dbReference type="GO" id="GO:0015648">
    <property type="term" value="F:lipid-linked peptidoglycan transporter activity"/>
    <property type="evidence" value="ECO:0007669"/>
    <property type="project" value="TreeGrafter"/>
</dbReference>
<dbReference type="Pfam" id="PF01098">
    <property type="entry name" value="FTSW_RODA_SPOVE"/>
    <property type="match status" value="2"/>
</dbReference>
<dbReference type="NCBIfam" id="TIGR02210">
    <property type="entry name" value="rodA_shape"/>
    <property type="match status" value="1"/>
</dbReference>
<organism evidence="7 8">
    <name type="scientific">Pseudocalidococcus azoricus BACA0444</name>
    <dbReference type="NCBI Taxonomy" id="2918990"/>
    <lineage>
        <taxon>Bacteria</taxon>
        <taxon>Bacillati</taxon>
        <taxon>Cyanobacteriota</taxon>
        <taxon>Cyanophyceae</taxon>
        <taxon>Acaryochloridales</taxon>
        <taxon>Thermosynechococcaceae</taxon>
        <taxon>Pseudocalidococcus</taxon>
        <taxon>Pseudocalidococcus azoricus</taxon>
    </lineage>
</organism>
<feature type="transmembrane region" description="Helical" evidence="6">
    <location>
        <begin position="412"/>
        <end position="428"/>
    </location>
</feature>
<comment type="pathway">
    <text evidence="6">Cell wall biogenesis; peptidoglycan biosynthesis.</text>
</comment>
<feature type="transmembrane region" description="Helical" evidence="6">
    <location>
        <begin position="34"/>
        <end position="54"/>
    </location>
</feature>
<evidence type="ECO:0000256" key="5">
    <source>
        <dbReference type="ARBA" id="ARBA00023136"/>
    </source>
</evidence>
<keyword evidence="6" id="KW-0328">Glycosyltransferase</keyword>
<dbReference type="EC" id="2.4.99.28" evidence="6"/>
<feature type="transmembrane region" description="Helical" evidence="6">
    <location>
        <begin position="91"/>
        <end position="116"/>
    </location>
</feature>
<evidence type="ECO:0000256" key="2">
    <source>
        <dbReference type="ARBA" id="ARBA00022692"/>
    </source>
</evidence>
<dbReference type="InterPro" id="IPR001182">
    <property type="entry name" value="FtsW/RodA"/>
</dbReference>
<dbReference type="PANTHER" id="PTHR30474:SF1">
    <property type="entry name" value="PEPTIDOGLYCAN GLYCOSYLTRANSFERASE MRDB"/>
    <property type="match status" value="1"/>
</dbReference>
<protein>
    <recommendedName>
        <fullName evidence="6">Peptidoglycan glycosyltransferase RodA</fullName>
        <shortName evidence="6">PGT</shortName>
        <ecNumber evidence="6">2.4.99.28</ecNumber>
    </recommendedName>
    <alternativeName>
        <fullName evidence="6">Cell elongation protein RodA</fullName>
    </alternativeName>
    <alternativeName>
        <fullName evidence="6">Cell wall polymerase</fullName>
    </alternativeName>
    <alternativeName>
        <fullName evidence="6">Peptidoglycan polymerase</fullName>
        <shortName evidence="6">PG polymerase</shortName>
    </alternativeName>
</protein>
<accession>A0AAE4FRU5</accession>
<dbReference type="InterPro" id="IPR011923">
    <property type="entry name" value="RodA/MrdB"/>
</dbReference>
<dbReference type="GO" id="GO:0051301">
    <property type="term" value="P:cell division"/>
    <property type="evidence" value="ECO:0007669"/>
    <property type="project" value="InterPro"/>
</dbReference>
<keyword evidence="6" id="KW-1003">Cell membrane</keyword>
<dbReference type="GO" id="GO:0008360">
    <property type="term" value="P:regulation of cell shape"/>
    <property type="evidence" value="ECO:0007669"/>
    <property type="project" value="UniProtKB-KW"/>
</dbReference>
<feature type="transmembrane region" description="Helical" evidence="6">
    <location>
        <begin position="199"/>
        <end position="217"/>
    </location>
</feature>
<dbReference type="GO" id="GO:0005886">
    <property type="term" value="C:plasma membrane"/>
    <property type="evidence" value="ECO:0007669"/>
    <property type="project" value="UniProtKB-SubCell"/>
</dbReference>
<keyword evidence="6" id="KW-0808">Transferase</keyword>
<name>A0AAE4FRU5_9CYAN</name>
<dbReference type="GO" id="GO:0008955">
    <property type="term" value="F:peptidoglycan glycosyltransferase activity"/>
    <property type="evidence" value="ECO:0007669"/>
    <property type="project" value="UniProtKB-UniRule"/>
</dbReference>
<dbReference type="AlphaFoldDB" id="A0AAE4FRU5"/>
<feature type="transmembrane region" description="Helical" evidence="6">
    <location>
        <begin position="370"/>
        <end position="392"/>
    </location>
</feature>
<keyword evidence="2 6" id="KW-0812">Transmembrane</keyword>
<dbReference type="GO" id="GO:0009252">
    <property type="term" value="P:peptidoglycan biosynthetic process"/>
    <property type="evidence" value="ECO:0007669"/>
    <property type="project" value="UniProtKB-UniRule"/>
</dbReference>
<proteinExistence type="inferred from homology"/>
<comment type="function">
    <text evidence="6">Peptidoglycan polymerase that is essential for cell wall elongation.</text>
</comment>
<keyword evidence="6" id="KW-0961">Cell wall biogenesis/degradation</keyword>
<evidence type="ECO:0000256" key="3">
    <source>
        <dbReference type="ARBA" id="ARBA00022960"/>
    </source>
</evidence>
<keyword evidence="6" id="KW-0573">Peptidoglycan synthesis</keyword>
<comment type="subcellular location">
    <subcellularLocation>
        <location evidence="6">Cell membrane</location>
        <topology evidence="6">Multi-pass membrane protein</topology>
    </subcellularLocation>
    <subcellularLocation>
        <location evidence="1">Membrane</location>
        <topology evidence="1">Multi-pass membrane protein</topology>
    </subcellularLocation>
</comment>
<dbReference type="Proteomes" id="UP001268256">
    <property type="component" value="Unassembled WGS sequence"/>
</dbReference>
<comment type="catalytic activity">
    <reaction evidence="6">
        <text>[GlcNAc-(1-&gt;4)-Mur2Ac(oyl-L-Ala-gamma-D-Glu-L-Lys-D-Ala-D-Ala)](n)-di-trans,octa-cis-undecaprenyl diphosphate + beta-D-GlcNAc-(1-&gt;4)-Mur2Ac(oyl-L-Ala-gamma-D-Glu-L-Lys-D-Ala-D-Ala)-di-trans,octa-cis-undecaprenyl diphosphate = [GlcNAc-(1-&gt;4)-Mur2Ac(oyl-L-Ala-gamma-D-Glu-L-Lys-D-Ala-D-Ala)](n+1)-di-trans,octa-cis-undecaprenyl diphosphate + di-trans,octa-cis-undecaprenyl diphosphate + H(+)</text>
        <dbReference type="Rhea" id="RHEA:23708"/>
        <dbReference type="Rhea" id="RHEA-COMP:9602"/>
        <dbReference type="Rhea" id="RHEA-COMP:9603"/>
        <dbReference type="ChEBI" id="CHEBI:15378"/>
        <dbReference type="ChEBI" id="CHEBI:58405"/>
        <dbReference type="ChEBI" id="CHEBI:60033"/>
        <dbReference type="ChEBI" id="CHEBI:78435"/>
        <dbReference type="EC" id="2.4.99.28"/>
    </reaction>
</comment>
<evidence type="ECO:0000256" key="1">
    <source>
        <dbReference type="ARBA" id="ARBA00004141"/>
    </source>
</evidence>